<protein>
    <submittedName>
        <fullName evidence="2">Uncharacterized protein</fullName>
    </submittedName>
</protein>
<keyword evidence="3" id="KW-1185">Reference proteome</keyword>
<reference evidence="3" key="1">
    <citation type="journal article" date="2017" name="Front. Plant Sci.">
        <title>Climate Clever Clovers: New Paradigm to Reduce the Environmental Footprint of Ruminants by Breeding Low Methanogenic Forages Utilizing Haplotype Variation.</title>
        <authorList>
            <person name="Kaur P."/>
            <person name="Appels R."/>
            <person name="Bayer P.E."/>
            <person name="Keeble-Gagnere G."/>
            <person name="Wang J."/>
            <person name="Hirakawa H."/>
            <person name="Shirasawa K."/>
            <person name="Vercoe P."/>
            <person name="Stefanova K."/>
            <person name="Durmic Z."/>
            <person name="Nichols P."/>
            <person name="Revell C."/>
            <person name="Isobe S.N."/>
            <person name="Edwards D."/>
            <person name="Erskine W."/>
        </authorList>
    </citation>
    <scope>NUCLEOTIDE SEQUENCE [LARGE SCALE GENOMIC DNA]</scope>
    <source>
        <strain evidence="3">cv. Daliak</strain>
    </source>
</reference>
<evidence type="ECO:0000313" key="2">
    <source>
        <dbReference type="EMBL" id="GAU37248.1"/>
    </source>
</evidence>
<dbReference type="AlphaFoldDB" id="A0A2Z6MXG0"/>
<evidence type="ECO:0000256" key="1">
    <source>
        <dbReference type="SAM" id="MobiDB-lite"/>
    </source>
</evidence>
<accession>A0A2Z6MXG0</accession>
<proteinExistence type="predicted"/>
<gene>
    <name evidence="2" type="ORF">TSUD_319010</name>
</gene>
<feature type="region of interest" description="Disordered" evidence="1">
    <location>
        <begin position="31"/>
        <end position="67"/>
    </location>
</feature>
<dbReference type="OrthoDB" id="10448161at2759"/>
<organism evidence="2 3">
    <name type="scientific">Trifolium subterraneum</name>
    <name type="common">Subterranean clover</name>
    <dbReference type="NCBI Taxonomy" id="3900"/>
    <lineage>
        <taxon>Eukaryota</taxon>
        <taxon>Viridiplantae</taxon>
        <taxon>Streptophyta</taxon>
        <taxon>Embryophyta</taxon>
        <taxon>Tracheophyta</taxon>
        <taxon>Spermatophyta</taxon>
        <taxon>Magnoliopsida</taxon>
        <taxon>eudicotyledons</taxon>
        <taxon>Gunneridae</taxon>
        <taxon>Pentapetalae</taxon>
        <taxon>rosids</taxon>
        <taxon>fabids</taxon>
        <taxon>Fabales</taxon>
        <taxon>Fabaceae</taxon>
        <taxon>Papilionoideae</taxon>
        <taxon>50 kb inversion clade</taxon>
        <taxon>NPAAA clade</taxon>
        <taxon>Hologalegina</taxon>
        <taxon>IRL clade</taxon>
        <taxon>Trifolieae</taxon>
        <taxon>Trifolium</taxon>
    </lineage>
</organism>
<dbReference type="EMBL" id="DF973663">
    <property type="protein sequence ID" value="GAU37248.1"/>
    <property type="molecule type" value="Genomic_DNA"/>
</dbReference>
<sequence>MVDRKVRCEIQHNDDVSNDAIVAVQVLMQLNNNHNNNNNNTVRRRREKRIPRKEVDQRSNSNKISEIDEPEKIKYRSLADIYAVTKPVNPKK</sequence>
<feature type="compositionally biased region" description="Basic residues" evidence="1">
    <location>
        <begin position="42"/>
        <end position="51"/>
    </location>
</feature>
<feature type="compositionally biased region" description="Low complexity" evidence="1">
    <location>
        <begin position="31"/>
        <end position="40"/>
    </location>
</feature>
<dbReference type="Proteomes" id="UP000242715">
    <property type="component" value="Unassembled WGS sequence"/>
</dbReference>
<name>A0A2Z6MXG0_TRISU</name>
<evidence type="ECO:0000313" key="3">
    <source>
        <dbReference type="Proteomes" id="UP000242715"/>
    </source>
</evidence>